<dbReference type="InterPro" id="IPR001387">
    <property type="entry name" value="Cro/C1-type_HTH"/>
</dbReference>
<evidence type="ECO:0000313" key="3">
    <source>
        <dbReference type="EMBL" id="ASU84033.1"/>
    </source>
</evidence>
<keyword evidence="4" id="KW-1185">Reference proteome</keyword>
<dbReference type="EMBL" id="CP022753">
    <property type="protein sequence ID" value="ASU84033.1"/>
    <property type="molecule type" value="Genomic_DNA"/>
</dbReference>
<dbReference type="GO" id="GO:0003677">
    <property type="term" value="F:DNA binding"/>
    <property type="evidence" value="ECO:0007669"/>
    <property type="project" value="UniProtKB-KW"/>
</dbReference>
<name>A0A223S7F3_9ACTN</name>
<dbReference type="Pfam" id="PF01381">
    <property type="entry name" value="HTH_3"/>
    <property type="match status" value="1"/>
</dbReference>
<dbReference type="SUPFAM" id="SSF47413">
    <property type="entry name" value="lambda repressor-like DNA-binding domains"/>
    <property type="match status" value="1"/>
</dbReference>
<dbReference type="PANTHER" id="PTHR46797:SF1">
    <property type="entry name" value="METHYLPHOSPHONATE SYNTHASE"/>
    <property type="match status" value="1"/>
</dbReference>
<protein>
    <submittedName>
        <fullName evidence="3">XRE family transcriptional regulator</fullName>
    </submittedName>
</protein>
<dbReference type="RefSeq" id="WP_083919902.1">
    <property type="nucleotide sequence ID" value="NZ_ANBG01000223.1"/>
</dbReference>
<reference evidence="3 4" key="1">
    <citation type="submission" date="2017-08" db="EMBL/GenBank/DDBJ databases">
        <title>The complete genome sequence of Nocardiopsis gilva YIM 90087.</title>
        <authorList>
            <person name="Yin M."/>
            <person name="Tang S."/>
        </authorList>
    </citation>
    <scope>NUCLEOTIDE SEQUENCE [LARGE SCALE GENOMIC DNA]</scope>
    <source>
        <strain evidence="3 4">YIM 90087</strain>
    </source>
</reference>
<gene>
    <name evidence="3" type="ORF">CDO52_15655</name>
</gene>
<proteinExistence type="predicted"/>
<evidence type="ECO:0000256" key="1">
    <source>
        <dbReference type="ARBA" id="ARBA00023125"/>
    </source>
</evidence>
<dbReference type="SMART" id="SM00530">
    <property type="entry name" value="HTH_XRE"/>
    <property type="match status" value="1"/>
</dbReference>
<evidence type="ECO:0000313" key="4">
    <source>
        <dbReference type="Proteomes" id="UP000215005"/>
    </source>
</evidence>
<dbReference type="InterPro" id="IPR010982">
    <property type="entry name" value="Lambda_DNA-bd_dom_sf"/>
</dbReference>
<dbReference type="PROSITE" id="PS50943">
    <property type="entry name" value="HTH_CROC1"/>
    <property type="match status" value="1"/>
</dbReference>
<dbReference type="Gene3D" id="1.10.260.40">
    <property type="entry name" value="lambda repressor-like DNA-binding domains"/>
    <property type="match status" value="1"/>
</dbReference>
<organism evidence="3 4">
    <name type="scientific">Nocardiopsis gilva YIM 90087</name>
    <dbReference type="NCBI Taxonomy" id="1235441"/>
    <lineage>
        <taxon>Bacteria</taxon>
        <taxon>Bacillati</taxon>
        <taxon>Actinomycetota</taxon>
        <taxon>Actinomycetes</taxon>
        <taxon>Streptosporangiales</taxon>
        <taxon>Nocardiopsidaceae</taxon>
        <taxon>Nocardiopsis</taxon>
    </lineage>
</organism>
<dbReference type="PANTHER" id="PTHR46797">
    <property type="entry name" value="HTH-TYPE TRANSCRIPTIONAL REGULATOR"/>
    <property type="match status" value="1"/>
</dbReference>
<dbReference type="GO" id="GO:0005829">
    <property type="term" value="C:cytosol"/>
    <property type="evidence" value="ECO:0007669"/>
    <property type="project" value="TreeGrafter"/>
</dbReference>
<accession>A0A223S7F3</accession>
<dbReference type="Proteomes" id="UP000215005">
    <property type="component" value="Chromosome"/>
</dbReference>
<dbReference type="CDD" id="cd00093">
    <property type="entry name" value="HTH_XRE"/>
    <property type="match status" value="1"/>
</dbReference>
<dbReference type="OrthoDB" id="6401124at2"/>
<dbReference type="KEGG" id="ngv:CDO52_15655"/>
<dbReference type="AlphaFoldDB" id="A0A223S7F3"/>
<sequence length="113" mass="12124">MSDHHYAWGAGPTLSGRDTVEVQAGRDEARRAYDLAVAIRTRRLELGLSQTELARRAGMTQPVISRLEEGGGVPTIRVLDRLAAALDADLVVAFAPHAASGHSKRSGHWSDPA</sequence>
<dbReference type="GO" id="GO:0003700">
    <property type="term" value="F:DNA-binding transcription factor activity"/>
    <property type="evidence" value="ECO:0007669"/>
    <property type="project" value="TreeGrafter"/>
</dbReference>
<evidence type="ECO:0000259" key="2">
    <source>
        <dbReference type="PROSITE" id="PS50943"/>
    </source>
</evidence>
<keyword evidence="1" id="KW-0238">DNA-binding</keyword>
<dbReference type="InterPro" id="IPR050807">
    <property type="entry name" value="TransReg_Diox_bact_type"/>
</dbReference>
<feature type="domain" description="HTH cro/C1-type" evidence="2">
    <location>
        <begin position="39"/>
        <end position="93"/>
    </location>
</feature>